<comment type="caution">
    <text evidence="4">The sequence shown here is derived from an EMBL/GenBank/DDBJ whole genome shotgun (WGS) entry which is preliminary data.</text>
</comment>
<dbReference type="Pfam" id="PF00415">
    <property type="entry name" value="RCC1"/>
    <property type="match status" value="5"/>
</dbReference>
<proteinExistence type="predicted"/>
<gene>
    <name evidence="4" type="ORF">HID58_095763</name>
</gene>
<dbReference type="InterPro" id="IPR009091">
    <property type="entry name" value="RCC1/BLIP-II"/>
</dbReference>
<dbReference type="PANTHER" id="PTHR22872:SF2">
    <property type="entry name" value="INHIBITOR OF BRUTON TYROSINE KINASE"/>
    <property type="match status" value="1"/>
</dbReference>
<dbReference type="PRINTS" id="PR00633">
    <property type="entry name" value="RCCNDNSATION"/>
</dbReference>
<feature type="repeat" description="RCC1" evidence="2">
    <location>
        <begin position="165"/>
        <end position="216"/>
    </location>
</feature>
<keyword evidence="5" id="KW-1185">Reference proteome</keyword>
<dbReference type="InterPro" id="IPR051625">
    <property type="entry name" value="Signaling_Regulatory_Domain"/>
</dbReference>
<dbReference type="SUPFAM" id="SSF50985">
    <property type="entry name" value="RCC1/BLIP-II"/>
    <property type="match status" value="1"/>
</dbReference>
<feature type="repeat" description="RCC1" evidence="2">
    <location>
        <begin position="409"/>
        <end position="475"/>
    </location>
</feature>
<keyword evidence="1" id="KW-0677">Repeat</keyword>
<dbReference type="Gene3D" id="2.130.10.30">
    <property type="entry name" value="Regulator of chromosome condensation 1/beta-lactamase-inhibitor protein II"/>
    <property type="match status" value="2"/>
</dbReference>
<organism evidence="4 5">
    <name type="scientific">Brassica napus</name>
    <name type="common">Rape</name>
    <dbReference type="NCBI Taxonomy" id="3708"/>
    <lineage>
        <taxon>Eukaryota</taxon>
        <taxon>Viridiplantae</taxon>
        <taxon>Streptophyta</taxon>
        <taxon>Embryophyta</taxon>
        <taxon>Tracheophyta</taxon>
        <taxon>Spermatophyta</taxon>
        <taxon>Magnoliopsida</taxon>
        <taxon>eudicotyledons</taxon>
        <taxon>Gunneridae</taxon>
        <taxon>Pentapetalae</taxon>
        <taxon>rosids</taxon>
        <taxon>malvids</taxon>
        <taxon>Brassicales</taxon>
        <taxon>Brassicaceae</taxon>
        <taxon>Brassiceae</taxon>
        <taxon>Brassica</taxon>
    </lineage>
</organism>
<evidence type="ECO:0000256" key="3">
    <source>
        <dbReference type="SAM" id="MobiDB-lite"/>
    </source>
</evidence>
<evidence type="ECO:0000256" key="2">
    <source>
        <dbReference type="PROSITE-ProRule" id="PRU00235"/>
    </source>
</evidence>
<evidence type="ECO:0000256" key="1">
    <source>
        <dbReference type="ARBA" id="ARBA00022737"/>
    </source>
</evidence>
<sequence>MDATTSGTQSLHCHNLPDQPVSSAAASPPVTPFQRQKRQCFGDSTPGEFPLAANPSIVLHVLTECRLNPRDLANLEATCSFFSQPANFAPDCSLSLPELAALDMCNKRMIFKPMSEQEREEMKRRCGGSWKLVLRFLLAGEACCRREKSQAIAGPGHSIAVTSKGQVYTFGHNNSGQLGHGHTDEEARILPIRSLQGTIIIQAAAGAGRTMLISDNGSVYSCGKDLFGEAEYGGQGGSRQVTTPQLVTSLKNIFVVQAAIGNFFTAVLSREGKVYTFSWGSDGRLGHQTEANDVEPRPLLGSLENVPVVQIAAGKLGHGSKTDEKYPRVIEQFQLLNFQPRVVAAGAWHAAVVGQDGRVCTWGWGRYGCLGHGNEEGESVPKVVEGLSHVKAVHVATGDYTTFVVSEDGDVYSFGCGESASLGHHTAVFEQRDRQANVLSPAVVTSLKQVKERVVQISLTNSIYWNAHTFALTESGKLFAFGAGDKGQLGAELGRDQTESLTLGKRKEIAFFNLVGSLYKGGGT</sequence>
<feature type="repeat" description="RCC1" evidence="2">
    <location>
        <begin position="357"/>
        <end position="408"/>
    </location>
</feature>
<evidence type="ECO:0000313" key="4">
    <source>
        <dbReference type="EMBL" id="KAH0850137.1"/>
    </source>
</evidence>
<dbReference type="PROSITE" id="PS50012">
    <property type="entry name" value="RCC1_3"/>
    <property type="match status" value="5"/>
</dbReference>
<reference evidence="4 5" key="1">
    <citation type="submission" date="2021-05" db="EMBL/GenBank/DDBJ databases">
        <title>Genome Assembly of Synthetic Allotetraploid Brassica napus Reveals Homoeologous Exchanges between Subgenomes.</title>
        <authorList>
            <person name="Davis J.T."/>
        </authorList>
    </citation>
    <scope>NUCLEOTIDE SEQUENCE [LARGE SCALE GENOMIC DNA]</scope>
    <source>
        <strain evidence="5">cv. Da-Ae</strain>
        <tissue evidence="4">Seedling</tissue>
    </source>
</reference>
<feature type="repeat" description="RCC1" evidence="2">
    <location>
        <begin position="217"/>
        <end position="271"/>
    </location>
</feature>
<feature type="compositionally biased region" description="Polar residues" evidence="3">
    <location>
        <begin position="1"/>
        <end position="12"/>
    </location>
</feature>
<dbReference type="Proteomes" id="UP000824890">
    <property type="component" value="Unassembled WGS sequence"/>
</dbReference>
<dbReference type="EMBL" id="JAGKQM010002151">
    <property type="protein sequence ID" value="KAH0850137.1"/>
    <property type="molecule type" value="Genomic_DNA"/>
</dbReference>
<accession>A0ABQ7X4N6</accession>
<feature type="repeat" description="RCC1" evidence="2">
    <location>
        <begin position="272"/>
        <end position="324"/>
    </location>
</feature>
<feature type="region of interest" description="Disordered" evidence="3">
    <location>
        <begin position="1"/>
        <end position="29"/>
    </location>
</feature>
<name>A0ABQ7X4N6_BRANA</name>
<dbReference type="InterPro" id="IPR000408">
    <property type="entry name" value="Reg_chr_condens"/>
</dbReference>
<dbReference type="PROSITE" id="PS00626">
    <property type="entry name" value="RCC1_2"/>
    <property type="match status" value="1"/>
</dbReference>
<evidence type="ECO:0000313" key="5">
    <source>
        <dbReference type="Proteomes" id="UP000824890"/>
    </source>
</evidence>
<protein>
    <submittedName>
        <fullName evidence="4">Uncharacterized protein</fullName>
    </submittedName>
</protein>
<dbReference type="PANTHER" id="PTHR22872">
    <property type="entry name" value="BTK-BINDING PROTEIN-RELATED"/>
    <property type="match status" value="1"/>
</dbReference>